<dbReference type="Gene3D" id="2.40.10.10">
    <property type="entry name" value="Trypsin-like serine proteases"/>
    <property type="match status" value="1"/>
</dbReference>
<dbReference type="GO" id="GO:0004252">
    <property type="term" value="F:serine-type endopeptidase activity"/>
    <property type="evidence" value="ECO:0007669"/>
    <property type="project" value="InterPro"/>
</dbReference>
<evidence type="ECO:0000259" key="7">
    <source>
        <dbReference type="PROSITE" id="PS50835"/>
    </source>
</evidence>
<evidence type="ECO:0000256" key="5">
    <source>
        <dbReference type="SAM" id="Phobius"/>
    </source>
</evidence>
<dbReference type="PANTHER" id="PTHR24256">
    <property type="entry name" value="TRYPTASE-RELATED"/>
    <property type="match status" value="1"/>
</dbReference>
<dbReference type="Gene3D" id="2.60.40.10">
    <property type="entry name" value="Immunoglobulins"/>
    <property type="match status" value="1"/>
</dbReference>
<evidence type="ECO:0000313" key="8">
    <source>
        <dbReference type="EMBL" id="CAJ0600882.1"/>
    </source>
</evidence>
<feature type="compositionally biased region" description="Low complexity" evidence="4">
    <location>
        <begin position="533"/>
        <end position="545"/>
    </location>
</feature>
<keyword evidence="5" id="KW-0812">Transmembrane</keyword>
<feature type="region of interest" description="Disordered" evidence="4">
    <location>
        <begin position="482"/>
        <end position="545"/>
    </location>
</feature>
<dbReference type="InterPro" id="IPR001254">
    <property type="entry name" value="Trypsin_dom"/>
</dbReference>
<evidence type="ECO:0000259" key="6">
    <source>
        <dbReference type="PROSITE" id="PS50240"/>
    </source>
</evidence>
<comment type="caution">
    <text evidence="8">The sequence shown here is derived from an EMBL/GenBank/DDBJ whole genome shotgun (WGS) entry which is preliminary data.</text>
</comment>
<dbReference type="Pfam" id="PF00089">
    <property type="entry name" value="Trypsin"/>
    <property type="match status" value="1"/>
</dbReference>
<sequence length="693" mass="79300">MWSTSILLLTTVIARRDIMVHDEETTFFQKKPQNVNSAPFAKMVTLECEYNSTKDTFSDFQLYWYFEKFSGFYENDTLKYEKRVLLHCERSHDRYNQGNKLHVRAIIENEGRYICRIESSKQVRYQEVGAIFFTELPYVYLERMESGGTKLLMRVKDWGKTLPTRRIFFFTSDGKEAVWTATRFRGEWTWKRIETEKDFYRGTIFGYAIQEKWYGMIKIETDHCVNATKIENVEWTLKETFSLDVNYCSDVEAVKIRVAGGHRKKQVAYEILSHDRTFIEENPHVIQNKPKCRSLSIAGVLDVNSDYHVTADCLSKKEKTLLSESSNIEMFTLNPINQIKILELSSKSIKIVWLPPAGHSISEGYVVYLDNEEVQNDRRNFVKVDNLVPGLHEETLQEQNRTERRLKHEEEALMEAQRELENYERRLKVAEEEVEEEWQLANPTTPPSFYIYVLITIILQCIIIVGFRTLIVKNCEEGRATAKELKQGKSVSEKSLSSKRKPVESTSATSAVDSKKESSKSISTPVKSKKDSVASSSSTAASQASASSTSKSVVNKFIHPEYSEDMDDNPQQLHDIAILQLSNPVRYTEQQRPICLTSSSQKLHNVTAYVIGFGAYNIGDEIGKNMSQNLQQTTVPLLSQDMCSQRWRKLSEYGGGFEIANTQLCAGSLGHGTAQVIVMIEEGTGDGTEFSDL</sequence>
<keyword evidence="9" id="KW-1185">Reference proteome</keyword>
<proteinExistence type="inferred from homology"/>
<feature type="domain" description="Ig-like" evidence="7">
    <location>
        <begin position="44"/>
        <end position="126"/>
    </location>
</feature>
<dbReference type="PROSITE" id="PS50835">
    <property type="entry name" value="IG_LIKE"/>
    <property type="match status" value="1"/>
</dbReference>
<name>A0AA36GZA5_CYLNA</name>
<evidence type="ECO:0000256" key="4">
    <source>
        <dbReference type="SAM" id="MobiDB-lite"/>
    </source>
</evidence>
<gene>
    <name evidence="8" type="ORF">CYNAS_LOCUS12865</name>
</gene>
<evidence type="ECO:0000313" key="9">
    <source>
        <dbReference type="Proteomes" id="UP001176961"/>
    </source>
</evidence>
<dbReference type="GO" id="GO:0006508">
    <property type="term" value="P:proteolysis"/>
    <property type="evidence" value="ECO:0007669"/>
    <property type="project" value="InterPro"/>
</dbReference>
<dbReference type="InterPro" id="IPR051487">
    <property type="entry name" value="Ser/Thr_Proteases_Immune/Dev"/>
</dbReference>
<keyword evidence="3" id="KW-0175">Coiled coil</keyword>
<comment type="similarity">
    <text evidence="2">Belongs to the peptidase S1 family. CLIP subfamily.</text>
</comment>
<reference evidence="8" key="1">
    <citation type="submission" date="2023-07" db="EMBL/GenBank/DDBJ databases">
        <authorList>
            <consortium name="CYATHOMIX"/>
        </authorList>
    </citation>
    <scope>NUCLEOTIDE SEQUENCE</scope>
    <source>
        <strain evidence="8">N/A</strain>
    </source>
</reference>
<dbReference type="SMART" id="SM00020">
    <property type="entry name" value="Tryp_SPc"/>
    <property type="match status" value="1"/>
</dbReference>
<evidence type="ECO:0000256" key="3">
    <source>
        <dbReference type="SAM" id="Coils"/>
    </source>
</evidence>
<dbReference type="Proteomes" id="UP001176961">
    <property type="component" value="Unassembled WGS sequence"/>
</dbReference>
<dbReference type="PROSITE" id="PS50240">
    <property type="entry name" value="TRYPSIN_DOM"/>
    <property type="match status" value="1"/>
</dbReference>
<keyword evidence="5" id="KW-0472">Membrane</keyword>
<dbReference type="InterPro" id="IPR009003">
    <property type="entry name" value="Peptidase_S1_PA"/>
</dbReference>
<accession>A0AA36GZA5</accession>
<evidence type="ECO:0000256" key="2">
    <source>
        <dbReference type="ARBA" id="ARBA00024195"/>
    </source>
</evidence>
<evidence type="ECO:0000256" key="1">
    <source>
        <dbReference type="ARBA" id="ARBA00023157"/>
    </source>
</evidence>
<dbReference type="EMBL" id="CATQJL010000305">
    <property type="protein sequence ID" value="CAJ0600882.1"/>
    <property type="molecule type" value="Genomic_DNA"/>
</dbReference>
<organism evidence="8 9">
    <name type="scientific">Cylicocyclus nassatus</name>
    <name type="common">Nematode worm</name>
    <dbReference type="NCBI Taxonomy" id="53992"/>
    <lineage>
        <taxon>Eukaryota</taxon>
        <taxon>Metazoa</taxon>
        <taxon>Ecdysozoa</taxon>
        <taxon>Nematoda</taxon>
        <taxon>Chromadorea</taxon>
        <taxon>Rhabditida</taxon>
        <taxon>Rhabditina</taxon>
        <taxon>Rhabditomorpha</taxon>
        <taxon>Strongyloidea</taxon>
        <taxon>Strongylidae</taxon>
        <taxon>Cylicocyclus</taxon>
    </lineage>
</organism>
<keyword evidence="5" id="KW-1133">Transmembrane helix</keyword>
<dbReference type="AlphaFoldDB" id="A0AA36GZA5"/>
<feature type="domain" description="Peptidase S1" evidence="6">
    <location>
        <begin position="557"/>
        <end position="693"/>
    </location>
</feature>
<dbReference type="InterPro" id="IPR013783">
    <property type="entry name" value="Ig-like_fold"/>
</dbReference>
<feature type="coiled-coil region" evidence="3">
    <location>
        <begin position="392"/>
        <end position="440"/>
    </location>
</feature>
<protein>
    <recommendedName>
        <fullName evidence="10">Ig-like domain-containing protein</fullName>
    </recommendedName>
</protein>
<dbReference type="InterPro" id="IPR043504">
    <property type="entry name" value="Peptidase_S1_PA_chymotrypsin"/>
</dbReference>
<dbReference type="SUPFAM" id="SSF50494">
    <property type="entry name" value="Trypsin-like serine proteases"/>
    <property type="match status" value="1"/>
</dbReference>
<dbReference type="InterPro" id="IPR007110">
    <property type="entry name" value="Ig-like_dom"/>
</dbReference>
<evidence type="ECO:0008006" key="10">
    <source>
        <dbReference type="Google" id="ProtNLM"/>
    </source>
</evidence>
<keyword evidence="1" id="KW-1015">Disulfide bond</keyword>
<feature type="transmembrane region" description="Helical" evidence="5">
    <location>
        <begin position="449"/>
        <end position="471"/>
    </location>
</feature>